<evidence type="ECO:0000313" key="2">
    <source>
        <dbReference type="EMBL" id="OJS99270.1"/>
    </source>
</evidence>
<dbReference type="PRINTS" id="PR00412">
    <property type="entry name" value="EPOXHYDRLASE"/>
</dbReference>
<dbReference type="Gene3D" id="3.40.50.1820">
    <property type="entry name" value="alpha/beta hydrolase"/>
    <property type="match status" value="1"/>
</dbReference>
<keyword evidence="3" id="KW-1185">Reference proteome</keyword>
<evidence type="ECO:0000259" key="1">
    <source>
        <dbReference type="Pfam" id="PF00561"/>
    </source>
</evidence>
<reference evidence="2" key="1">
    <citation type="submission" date="2016-11" db="EMBL/GenBank/DDBJ databases">
        <title>Draft Genome Sequence of Marinobacter hydrocarbonoclasticus strain STW2, a polyaromatic aromatic hydrocarbon degrading and denitrifying bacterium from rhizosphere of Seagrass Enhalus acodoides.</title>
        <authorList>
            <person name="Ling J."/>
            <person name="Dong J."/>
        </authorList>
    </citation>
    <scope>NUCLEOTIDE SEQUENCE [LARGE SCALE GENOMIC DNA]</scope>
    <source>
        <strain evidence="2">STW2</strain>
    </source>
</reference>
<dbReference type="Pfam" id="PF00561">
    <property type="entry name" value="Abhydrolase_1"/>
    <property type="match status" value="1"/>
</dbReference>
<name>A0A1M2UVE9_MARNT</name>
<dbReference type="RefSeq" id="WP_072676316.1">
    <property type="nucleotide sequence ID" value="NZ_MPKY01000001.1"/>
</dbReference>
<dbReference type="AlphaFoldDB" id="A0A1M2UVE9"/>
<evidence type="ECO:0000313" key="3">
    <source>
        <dbReference type="Proteomes" id="UP000183986"/>
    </source>
</evidence>
<sequence length="290" mass="31688">MHENSHCHHLQLPDGRKLSYCDLGHGKNGTWIHCHGIPGSRLELSHVAHELTQQGYRVIAPDRPGYGDSSEHPDYSFDQHTKDLHQLADHLGLTQFGLSGFSGGGVFAMATAWASGRRVNALAIAGTPAIPLMHNPFDHASTLTANSWHAALNHPVRLIEELQALTGSTSDLVEALLEAAGASDAYLFASEPKLRAFRLSTQTALAQGPAVAAAALVRDTRLVAMPWPFDPKELDLPMHVIHGQHDRLVHPEHFHTLAKTIGHARCTLDKTKGHYGVLYDNLKSNTLFAY</sequence>
<dbReference type="InterPro" id="IPR000073">
    <property type="entry name" value="AB_hydrolase_1"/>
</dbReference>
<protein>
    <recommendedName>
        <fullName evidence="1">AB hydrolase-1 domain-containing protein</fullName>
    </recommendedName>
</protein>
<accession>A0A1M2UVE9</accession>
<dbReference type="GO" id="GO:0003824">
    <property type="term" value="F:catalytic activity"/>
    <property type="evidence" value="ECO:0007669"/>
    <property type="project" value="InterPro"/>
</dbReference>
<dbReference type="Proteomes" id="UP000183986">
    <property type="component" value="Unassembled WGS sequence"/>
</dbReference>
<dbReference type="InterPro" id="IPR029058">
    <property type="entry name" value="AB_hydrolase_fold"/>
</dbReference>
<proteinExistence type="predicted"/>
<organism evidence="2 3">
    <name type="scientific">Marinobacter nauticus</name>
    <name type="common">Marinobacter hydrocarbonoclasticus</name>
    <name type="synonym">Marinobacter aquaeolei</name>
    <dbReference type="NCBI Taxonomy" id="2743"/>
    <lineage>
        <taxon>Bacteria</taxon>
        <taxon>Pseudomonadati</taxon>
        <taxon>Pseudomonadota</taxon>
        <taxon>Gammaproteobacteria</taxon>
        <taxon>Pseudomonadales</taxon>
        <taxon>Marinobacteraceae</taxon>
        <taxon>Marinobacter</taxon>
    </lineage>
</organism>
<dbReference type="PRINTS" id="PR00111">
    <property type="entry name" value="ABHYDROLASE"/>
</dbReference>
<dbReference type="InterPro" id="IPR000639">
    <property type="entry name" value="Epox_hydrolase-like"/>
</dbReference>
<dbReference type="PANTHER" id="PTHR43433:SF5">
    <property type="entry name" value="AB HYDROLASE-1 DOMAIN-CONTAINING PROTEIN"/>
    <property type="match status" value="1"/>
</dbReference>
<feature type="domain" description="AB hydrolase-1" evidence="1">
    <location>
        <begin position="34"/>
        <end position="278"/>
    </location>
</feature>
<dbReference type="PANTHER" id="PTHR43433">
    <property type="entry name" value="HYDROLASE, ALPHA/BETA FOLD FAMILY PROTEIN"/>
    <property type="match status" value="1"/>
</dbReference>
<dbReference type="EMBL" id="MPKY01000001">
    <property type="protein sequence ID" value="OJS99270.1"/>
    <property type="molecule type" value="Genomic_DNA"/>
</dbReference>
<dbReference type="OrthoDB" id="9779853at2"/>
<gene>
    <name evidence="2" type="ORF">BEE62_03675</name>
</gene>
<comment type="caution">
    <text evidence="2">The sequence shown here is derived from an EMBL/GenBank/DDBJ whole genome shotgun (WGS) entry which is preliminary data.</text>
</comment>
<dbReference type="SUPFAM" id="SSF53474">
    <property type="entry name" value="alpha/beta-Hydrolases"/>
    <property type="match status" value="1"/>
</dbReference>
<dbReference type="InterPro" id="IPR050471">
    <property type="entry name" value="AB_hydrolase"/>
</dbReference>